<dbReference type="OrthoDB" id="1492465at2"/>
<evidence type="ECO:0000313" key="2">
    <source>
        <dbReference type="EMBL" id="RSM70519.1"/>
    </source>
</evidence>
<evidence type="ECO:0000259" key="1">
    <source>
        <dbReference type="Pfam" id="PF13577"/>
    </source>
</evidence>
<dbReference type="SUPFAM" id="SSF54427">
    <property type="entry name" value="NTF2-like"/>
    <property type="match status" value="1"/>
</dbReference>
<dbReference type="InterPro" id="IPR037401">
    <property type="entry name" value="SnoaL-like"/>
</dbReference>
<reference evidence="2 3" key="1">
    <citation type="submission" date="2018-05" db="EMBL/GenBank/DDBJ databases">
        <title>Evolution of GPA BGCs.</title>
        <authorList>
            <person name="Waglechner N."/>
            <person name="Wright G.D."/>
        </authorList>
    </citation>
    <scope>NUCLEOTIDE SEQUENCE [LARGE SCALE GENOMIC DNA]</scope>
    <source>
        <strain evidence="2 3">A82846</strain>
    </source>
</reference>
<gene>
    <name evidence="2" type="ORF">DMH04_44830</name>
</gene>
<evidence type="ECO:0000313" key="3">
    <source>
        <dbReference type="Proteomes" id="UP000287547"/>
    </source>
</evidence>
<sequence length="145" mass="15793">MVTRTIGAEPDAEALNARAACTDVINATYRLVDEKRATSSVQLYTEDAVMELNGNVLGTEAIAGAMESREADDIQRVHIPAQTDFWLEAPYKAHAVTLLHVYYLAQDPTVIPPPKTLTRVDDTLTRSADGVWRVARRAVTVLAGG</sequence>
<dbReference type="AlphaFoldDB" id="A0A428YP99"/>
<comment type="caution">
    <text evidence="2">The sequence shown here is derived from an EMBL/GenBank/DDBJ whole genome shotgun (WGS) entry which is preliminary data.</text>
</comment>
<accession>A0A428YP99</accession>
<dbReference type="InterPro" id="IPR032710">
    <property type="entry name" value="NTF2-like_dom_sf"/>
</dbReference>
<organism evidence="2 3">
    <name type="scientific">Kibdelosporangium aridum</name>
    <dbReference type="NCBI Taxonomy" id="2030"/>
    <lineage>
        <taxon>Bacteria</taxon>
        <taxon>Bacillati</taxon>
        <taxon>Actinomycetota</taxon>
        <taxon>Actinomycetes</taxon>
        <taxon>Pseudonocardiales</taxon>
        <taxon>Pseudonocardiaceae</taxon>
        <taxon>Kibdelosporangium</taxon>
    </lineage>
</organism>
<dbReference type="EMBL" id="QHKI01000066">
    <property type="protein sequence ID" value="RSM70519.1"/>
    <property type="molecule type" value="Genomic_DNA"/>
</dbReference>
<protein>
    <recommendedName>
        <fullName evidence="1">SnoaL-like domain-containing protein</fullName>
    </recommendedName>
</protein>
<dbReference type="Gene3D" id="3.10.450.50">
    <property type="match status" value="1"/>
</dbReference>
<dbReference type="Proteomes" id="UP000287547">
    <property type="component" value="Unassembled WGS sequence"/>
</dbReference>
<dbReference type="Pfam" id="PF13577">
    <property type="entry name" value="SnoaL_4"/>
    <property type="match status" value="1"/>
</dbReference>
<dbReference type="RefSeq" id="WP_037250527.1">
    <property type="nucleotide sequence ID" value="NZ_QHKI01000066.1"/>
</dbReference>
<name>A0A428YP99_KIBAR</name>
<proteinExistence type="predicted"/>
<feature type="domain" description="SnoaL-like" evidence="1">
    <location>
        <begin position="14"/>
        <end position="137"/>
    </location>
</feature>